<dbReference type="SUPFAM" id="SSF55785">
    <property type="entry name" value="PYP-like sensor domain (PAS domain)"/>
    <property type="match status" value="1"/>
</dbReference>
<dbReference type="SUPFAM" id="SSF47384">
    <property type="entry name" value="Homodimeric domain of signal transducing histidine kinase"/>
    <property type="match status" value="1"/>
</dbReference>
<dbReference type="InterPro" id="IPR005467">
    <property type="entry name" value="His_kinase_dom"/>
</dbReference>
<evidence type="ECO:0000256" key="1">
    <source>
        <dbReference type="ARBA" id="ARBA00000085"/>
    </source>
</evidence>
<dbReference type="EMBL" id="JBHRUH010000004">
    <property type="protein sequence ID" value="MFC3290897.1"/>
    <property type="molecule type" value="Genomic_DNA"/>
</dbReference>
<dbReference type="InterPro" id="IPR003594">
    <property type="entry name" value="HATPase_dom"/>
</dbReference>
<dbReference type="Gene3D" id="1.10.287.130">
    <property type="match status" value="1"/>
</dbReference>
<accession>A0ABV7LWF5</accession>
<dbReference type="EC" id="2.7.13.3" evidence="2"/>
<proteinExistence type="predicted"/>
<feature type="domain" description="Histidine kinase" evidence="4">
    <location>
        <begin position="180"/>
        <end position="416"/>
    </location>
</feature>
<dbReference type="PROSITE" id="PS50109">
    <property type="entry name" value="HIS_KIN"/>
    <property type="match status" value="1"/>
</dbReference>
<keyword evidence="6" id="KW-1185">Reference proteome</keyword>
<dbReference type="PANTHER" id="PTHR43065:SF50">
    <property type="entry name" value="HISTIDINE KINASE"/>
    <property type="match status" value="1"/>
</dbReference>
<evidence type="ECO:0000256" key="2">
    <source>
        <dbReference type="ARBA" id="ARBA00012438"/>
    </source>
</evidence>
<comment type="catalytic activity">
    <reaction evidence="1">
        <text>ATP + protein L-histidine = ADP + protein N-phospho-L-histidine.</text>
        <dbReference type="EC" id="2.7.13.3"/>
    </reaction>
</comment>
<evidence type="ECO:0000313" key="6">
    <source>
        <dbReference type="Proteomes" id="UP001595640"/>
    </source>
</evidence>
<dbReference type="SMART" id="SM00387">
    <property type="entry name" value="HATPase_c"/>
    <property type="match status" value="1"/>
</dbReference>
<comment type="caution">
    <text evidence="5">The sequence shown here is derived from an EMBL/GenBank/DDBJ whole genome shotgun (WGS) entry which is preliminary data.</text>
</comment>
<dbReference type="Proteomes" id="UP001595640">
    <property type="component" value="Unassembled WGS sequence"/>
</dbReference>
<gene>
    <name evidence="5" type="ORF">ACFOEI_02285</name>
</gene>
<evidence type="ECO:0000313" key="5">
    <source>
        <dbReference type="EMBL" id="MFC3290897.1"/>
    </source>
</evidence>
<reference evidence="6" key="1">
    <citation type="journal article" date="2019" name="Int. J. Syst. Evol. Microbiol.">
        <title>The Global Catalogue of Microorganisms (GCM) 10K type strain sequencing project: providing services to taxonomists for standard genome sequencing and annotation.</title>
        <authorList>
            <consortium name="The Broad Institute Genomics Platform"/>
            <consortium name="The Broad Institute Genome Sequencing Center for Infectious Disease"/>
            <person name="Wu L."/>
            <person name="Ma J."/>
        </authorList>
    </citation>
    <scope>NUCLEOTIDE SEQUENCE [LARGE SCALE GENOMIC DNA]</scope>
    <source>
        <strain evidence="6">KCTC 12847</strain>
    </source>
</reference>
<dbReference type="InterPro" id="IPR000014">
    <property type="entry name" value="PAS"/>
</dbReference>
<dbReference type="InterPro" id="IPR036097">
    <property type="entry name" value="HisK_dim/P_sf"/>
</dbReference>
<protein>
    <recommendedName>
        <fullName evidence="2">histidine kinase</fullName>
        <ecNumber evidence="2">2.7.13.3</ecNumber>
    </recommendedName>
</protein>
<evidence type="ECO:0000259" key="4">
    <source>
        <dbReference type="PROSITE" id="PS50109"/>
    </source>
</evidence>
<dbReference type="Gene3D" id="3.30.565.10">
    <property type="entry name" value="Histidine kinase-like ATPase, C-terminal domain"/>
    <property type="match status" value="1"/>
</dbReference>
<keyword evidence="5" id="KW-0547">Nucleotide-binding</keyword>
<dbReference type="SMART" id="SM00091">
    <property type="entry name" value="PAS"/>
    <property type="match status" value="1"/>
</dbReference>
<dbReference type="SUPFAM" id="SSF55874">
    <property type="entry name" value="ATPase domain of HSP90 chaperone/DNA topoisomerase II/histidine kinase"/>
    <property type="match status" value="1"/>
</dbReference>
<dbReference type="Pfam" id="PF02518">
    <property type="entry name" value="HATPase_c"/>
    <property type="match status" value="1"/>
</dbReference>
<dbReference type="GO" id="GO:0005524">
    <property type="term" value="F:ATP binding"/>
    <property type="evidence" value="ECO:0007669"/>
    <property type="project" value="UniProtKB-KW"/>
</dbReference>
<dbReference type="PRINTS" id="PR00344">
    <property type="entry name" value="BCTRLSENSOR"/>
</dbReference>
<dbReference type="InterPro" id="IPR003661">
    <property type="entry name" value="HisK_dim/P_dom"/>
</dbReference>
<dbReference type="CDD" id="cd00082">
    <property type="entry name" value="HisKA"/>
    <property type="match status" value="1"/>
</dbReference>
<dbReference type="Gene3D" id="3.30.450.20">
    <property type="entry name" value="PAS domain"/>
    <property type="match status" value="1"/>
</dbReference>
<dbReference type="PANTHER" id="PTHR43065">
    <property type="entry name" value="SENSOR HISTIDINE KINASE"/>
    <property type="match status" value="1"/>
</dbReference>
<organism evidence="5 6">
    <name type="scientific">Modicisalibacter luteus</name>
    <dbReference type="NCBI Taxonomy" id="453962"/>
    <lineage>
        <taxon>Bacteria</taxon>
        <taxon>Pseudomonadati</taxon>
        <taxon>Pseudomonadota</taxon>
        <taxon>Gammaproteobacteria</taxon>
        <taxon>Oceanospirillales</taxon>
        <taxon>Halomonadaceae</taxon>
        <taxon>Modicisalibacter</taxon>
    </lineage>
</organism>
<dbReference type="InterPro" id="IPR035965">
    <property type="entry name" value="PAS-like_dom_sf"/>
</dbReference>
<sequence length="428" mass="47951">MDSSHASLMLAMVERINLGLIVLDQDLKVRYWNELVSQCSGKSLAQAEGHAFISVFPEADNEYFHQVINQASGQDELNSLSWEKGYSLIQLPFRPPEEKVMPVQSWQLFPFVSEDRKVHYALVLQRDTDRVDTAKPCPAEPSAGATREVAQKHLIEQLEKANNQLLQSEKMAAIGQLAAGVAHEINNPIGYVSSNLKTLTGYVKDLLRIIDSVDQAGDITELKQLKQSLEYEYIRSDVEDLIAESEDGLGRVKKIITALKDFSHIDEEEFRLADLHRGIDTTLNVVKSELKYKAEVVKEYGDLPEVECISSQINQVIMNLLVNAAHAIEEFGCITLRTGVEETWVWIEVEDTGKGMDPSLLNRIYEPFFTTKPVGRGTGLGLSLSYNIVQKHHGRIQVFSEVGRGTRFRVWLPAQQPATSDASKEIGV</sequence>
<dbReference type="RefSeq" id="WP_211213442.1">
    <property type="nucleotide sequence ID" value="NZ_BMXD01000006.1"/>
</dbReference>
<dbReference type="InterPro" id="IPR004358">
    <property type="entry name" value="Sig_transdc_His_kin-like_C"/>
</dbReference>
<name>A0ABV7LWF5_9GAMM</name>
<evidence type="ECO:0000256" key="3">
    <source>
        <dbReference type="ARBA" id="ARBA00022553"/>
    </source>
</evidence>
<keyword evidence="5" id="KW-0067">ATP-binding</keyword>
<dbReference type="InterPro" id="IPR036890">
    <property type="entry name" value="HATPase_C_sf"/>
</dbReference>
<keyword evidence="3" id="KW-0597">Phosphoprotein</keyword>